<feature type="region of interest" description="Disordered" evidence="1">
    <location>
        <begin position="281"/>
        <end position="315"/>
    </location>
</feature>
<dbReference type="Proteomes" id="UP001060112">
    <property type="component" value="Chromosome"/>
</dbReference>
<dbReference type="InterPro" id="IPR004590">
    <property type="entry name" value="ssDNA_annealing_RecT"/>
</dbReference>
<proteinExistence type="predicted"/>
<keyword evidence="3" id="KW-1185">Reference proteome</keyword>
<organism evidence="2 3">
    <name type="scientific">Allocoprobacillus halotolerans</name>
    <dbReference type="NCBI Taxonomy" id="2944914"/>
    <lineage>
        <taxon>Bacteria</taxon>
        <taxon>Bacillati</taxon>
        <taxon>Bacillota</taxon>
        <taxon>Erysipelotrichia</taxon>
        <taxon>Erysipelotrichales</taxon>
        <taxon>Erysipelotrichaceae</taxon>
        <taxon>Allocoprobacillus</taxon>
    </lineage>
</organism>
<evidence type="ECO:0000256" key="1">
    <source>
        <dbReference type="SAM" id="MobiDB-lite"/>
    </source>
</evidence>
<gene>
    <name evidence="2" type="ORF">NMU03_00845</name>
</gene>
<evidence type="ECO:0000313" key="3">
    <source>
        <dbReference type="Proteomes" id="UP001060112"/>
    </source>
</evidence>
<sequence>MVQNNLTKAKSAPKNGIKAFNNLIQSNIMRTKIYQMVGRTDAQEFITSITSAVNNNPTLAECDSQSIISAALLGQSLHLKPSPQLGYFYMVPFNNKKKGCKEAQFQIGYKGYLQLAIRTGEYVDIDAIEIREGEYKGRNRLTGKPEFEFVDDDAVRENLPVVGYMAYFEMKNGYIKRLYWSKEKMIKHADEYSQAFSAKKLEELQAGKIPQNELWKYSSFWYKNFDEMAKKTMLRQLLSKHALLSTEMQKAIEADQAVINEELQPSYVDNPDVIDNETVTPEEPQQIEETVGPTIGVNQFAKEPVMESLDDDPMA</sequence>
<reference evidence="2" key="1">
    <citation type="submission" date="2022-07" db="EMBL/GenBank/DDBJ databases">
        <title>Faecal culturing of patients with breast cancer.</title>
        <authorList>
            <person name="Teng N.M.Y."/>
            <person name="Kiu R."/>
            <person name="Evans R."/>
            <person name="Baker D.J."/>
            <person name="Zenner C."/>
            <person name="Robinson S.D."/>
            <person name="Hall L.J."/>
        </authorList>
    </citation>
    <scope>NUCLEOTIDE SEQUENCE</scope>
    <source>
        <strain evidence="2">LH1062</strain>
    </source>
</reference>
<protein>
    <submittedName>
        <fullName evidence="2">Recombinase RecT</fullName>
    </submittedName>
</protein>
<name>A0ABY5I215_9FIRM</name>
<evidence type="ECO:0000313" key="2">
    <source>
        <dbReference type="EMBL" id="UTY39413.1"/>
    </source>
</evidence>
<dbReference type="InterPro" id="IPR018330">
    <property type="entry name" value="RecT_fam"/>
</dbReference>
<dbReference type="RefSeq" id="WP_290140492.1">
    <property type="nucleotide sequence ID" value="NZ_CP101620.1"/>
</dbReference>
<accession>A0ABY5I215</accession>
<dbReference type="Pfam" id="PF03837">
    <property type="entry name" value="RecT"/>
    <property type="match status" value="1"/>
</dbReference>
<dbReference type="NCBIfam" id="TIGR00616">
    <property type="entry name" value="rect"/>
    <property type="match status" value="1"/>
</dbReference>
<dbReference type="EMBL" id="CP101620">
    <property type="protein sequence ID" value="UTY39413.1"/>
    <property type="molecule type" value="Genomic_DNA"/>
</dbReference>